<dbReference type="SUPFAM" id="SSF56300">
    <property type="entry name" value="Metallo-dependent phosphatases"/>
    <property type="match status" value="1"/>
</dbReference>
<dbReference type="PANTHER" id="PTHR42850:SF7">
    <property type="entry name" value="BIS(5'-NUCLEOSYL)-TETRAPHOSPHATASE PRPE [ASYMMETRICAL]"/>
    <property type="match status" value="1"/>
</dbReference>
<dbReference type="InterPro" id="IPR050126">
    <property type="entry name" value="Ap4A_hydrolase"/>
</dbReference>
<proteinExistence type="predicted"/>
<dbReference type="OrthoDB" id="9807890at2"/>
<dbReference type="InterPro" id="IPR029052">
    <property type="entry name" value="Metallo-depent_PP-like"/>
</dbReference>
<dbReference type="RefSeq" id="WP_106702416.1">
    <property type="nucleotide sequence ID" value="NZ_CP027666.1"/>
</dbReference>
<reference evidence="2 3" key="1">
    <citation type="submission" date="2018-03" db="EMBL/GenBank/DDBJ databases">
        <title>Genome sequencing of Ottowia sp.</title>
        <authorList>
            <person name="Kim S.-J."/>
            <person name="Heo J."/>
            <person name="Kwon S.-W."/>
        </authorList>
    </citation>
    <scope>NUCLEOTIDE SEQUENCE [LARGE SCALE GENOMIC DNA]</scope>
    <source>
        <strain evidence="2 3">KADR8-3</strain>
    </source>
</reference>
<protein>
    <submittedName>
        <fullName evidence="2">Metallophosphoesterase</fullName>
    </submittedName>
</protein>
<organism evidence="2 3">
    <name type="scientific">Ottowia oryzae</name>
    <dbReference type="NCBI Taxonomy" id="2109914"/>
    <lineage>
        <taxon>Bacteria</taxon>
        <taxon>Pseudomonadati</taxon>
        <taxon>Pseudomonadota</taxon>
        <taxon>Betaproteobacteria</taxon>
        <taxon>Burkholderiales</taxon>
        <taxon>Comamonadaceae</taxon>
        <taxon>Ottowia</taxon>
    </lineage>
</organism>
<feature type="domain" description="Calcineurin-like phosphoesterase" evidence="1">
    <location>
        <begin position="11"/>
        <end position="186"/>
    </location>
</feature>
<dbReference type="KEGG" id="otk:C6570_06040"/>
<dbReference type="InterPro" id="IPR004843">
    <property type="entry name" value="Calcineurin-like_PHP"/>
</dbReference>
<dbReference type="EMBL" id="CP027666">
    <property type="protein sequence ID" value="AVO33860.1"/>
    <property type="molecule type" value="Genomic_DNA"/>
</dbReference>
<dbReference type="GO" id="GO:0016791">
    <property type="term" value="F:phosphatase activity"/>
    <property type="evidence" value="ECO:0007669"/>
    <property type="project" value="TreeGrafter"/>
</dbReference>
<dbReference type="GO" id="GO:0005737">
    <property type="term" value="C:cytoplasm"/>
    <property type="evidence" value="ECO:0007669"/>
    <property type="project" value="TreeGrafter"/>
</dbReference>
<dbReference type="PANTHER" id="PTHR42850">
    <property type="entry name" value="METALLOPHOSPHOESTERASE"/>
    <property type="match status" value="1"/>
</dbReference>
<dbReference type="Proteomes" id="UP000239709">
    <property type="component" value="Chromosome"/>
</dbReference>
<dbReference type="AlphaFoldDB" id="A0A2S0MDF9"/>
<evidence type="ECO:0000313" key="3">
    <source>
        <dbReference type="Proteomes" id="UP000239709"/>
    </source>
</evidence>
<dbReference type="Gene3D" id="3.60.21.10">
    <property type="match status" value="1"/>
</dbReference>
<dbReference type="Pfam" id="PF00149">
    <property type="entry name" value="Metallophos"/>
    <property type="match status" value="1"/>
</dbReference>
<evidence type="ECO:0000313" key="2">
    <source>
        <dbReference type="EMBL" id="AVO33860.1"/>
    </source>
</evidence>
<name>A0A2S0MDF9_9BURK</name>
<sequence>MGLIQPLFEGPIDIVGDVHGEAQALRALLNHLGYDADGRHAQGRRLVFVGDLCDRGPDSPAVLRQVQALVQAGHAQAMVGNHEINLMRGDPKDGAGWFFDERAERDQAKYAPFARAAAAERGALQAVAAHWPVALERADLRVVHAAWQAPAIDAVRPLQSGQLISAYDAWEEAAREKGRQTHIAQRMHDELARWGGDLESPAEQPPFMPAHAENEVNKQMLNPLKVLTSGVEQRGTTPFFAGGKWRFVERVTWWNDYTDALPVVVGHYWRRRYPDERTAESARAALPDEDVFAHVPPLAWHGQRANVFCVDYSVGGRWQARQRHAPLTREFKLAALQWPERTLVFDDGSREATEGFCQPAA</sequence>
<evidence type="ECO:0000259" key="1">
    <source>
        <dbReference type="Pfam" id="PF00149"/>
    </source>
</evidence>
<keyword evidence="3" id="KW-1185">Reference proteome</keyword>
<accession>A0A2S0MDF9</accession>
<gene>
    <name evidence="2" type="ORF">C6570_06040</name>
</gene>